<dbReference type="Pfam" id="PF09745">
    <property type="entry name" value="NSRP1_N"/>
    <property type="match status" value="1"/>
</dbReference>
<organism evidence="5 6">
    <name type="scientific">Lachancea dasiensis</name>
    <dbReference type="NCBI Taxonomy" id="1072105"/>
    <lineage>
        <taxon>Eukaryota</taxon>
        <taxon>Fungi</taxon>
        <taxon>Dikarya</taxon>
        <taxon>Ascomycota</taxon>
        <taxon>Saccharomycotina</taxon>
        <taxon>Saccharomycetes</taxon>
        <taxon>Saccharomycetales</taxon>
        <taxon>Saccharomycetaceae</taxon>
        <taxon>Lachancea</taxon>
    </lineage>
</organism>
<evidence type="ECO:0000256" key="2">
    <source>
        <dbReference type="ARBA" id="ARBA00023054"/>
    </source>
</evidence>
<dbReference type="OrthoDB" id="4036164at2759"/>
<proteinExistence type="inferred from homology"/>
<evidence type="ECO:0000313" key="6">
    <source>
        <dbReference type="Proteomes" id="UP000190274"/>
    </source>
</evidence>
<evidence type="ECO:0000313" key="5">
    <source>
        <dbReference type="EMBL" id="SCU90999.1"/>
    </source>
</evidence>
<dbReference type="GO" id="GO:0000381">
    <property type="term" value="P:regulation of alternative mRNA splicing, via spliceosome"/>
    <property type="evidence" value="ECO:0007669"/>
    <property type="project" value="InterPro"/>
</dbReference>
<dbReference type="AlphaFoldDB" id="A0A1G4JKI3"/>
<dbReference type="Proteomes" id="UP000190274">
    <property type="component" value="Chromosome F"/>
</dbReference>
<reference evidence="5 6" key="1">
    <citation type="submission" date="2016-03" db="EMBL/GenBank/DDBJ databases">
        <authorList>
            <person name="Devillers H."/>
        </authorList>
    </citation>
    <scope>NUCLEOTIDE SEQUENCE [LARGE SCALE GENOMIC DNA]</scope>
    <source>
        <strain evidence="5">CBS 10888</strain>
    </source>
</reference>
<dbReference type="InterPro" id="IPR018612">
    <property type="entry name" value="NSRP1_N"/>
</dbReference>
<name>A0A1G4JKI3_9SACH</name>
<sequence length="247" mass="28643">MKKRQGKRAFGGGNDSSDGSDDEQGFKQYVQEKRAKISHSLPESNQGFENGDLYLAPKEVIKERKPSVSKFIGNFMAAKEQRNLDKLYHESLRAEMEIQKSGTPQERYLTESYKDRRQEMEDASKAARQEEVQEKQDMTRGRPLQTLLMNQKVADEPREYDQQTDVKKRTKSYGINGFYRNDVYIGNGPKHDVSSVPERLQTLHKEVSQLPQNNRKKLIELFLVSTKSAGEIERQRRLYHERVGIKS</sequence>
<protein>
    <submittedName>
        <fullName evidence="5">LADA_0F07536g1_1</fullName>
    </submittedName>
</protein>
<keyword evidence="2" id="KW-0175">Coiled coil</keyword>
<feature type="region of interest" description="Disordered" evidence="3">
    <location>
        <begin position="115"/>
        <end position="139"/>
    </location>
</feature>
<keyword evidence="6" id="KW-1185">Reference proteome</keyword>
<feature type="domain" description="Nuclear speckle splicing regulatory protein 1 N-terminal" evidence="4">
    <location>
        <begin position="62"/>
        <end position="138"/>
    </location>
</feature>
<evidence type="ECO:0000259" key="4">
    <source>
        <dbReference type="Pfam" id="PF09745"/>
    </source>
</evidence>
<evidence type="ECO:0000256" key="1">
    <source>
        <dbReference type="ARBA" id="ARBA00010126"/>
    </source>
</evidence>
<feature type="region of interest" description="Disordered" evidence="3">
    <location>
        <begin position="1"/>
        <end position="51"/>
    </location>
</feature>
<gene>
    <name evidence="5" type="ORF">LADA_0F07536G</name>
</gene>
<evidence type="ECO:0000256" key="3">
    <source>
        <dbReference type="SAM" id="MobiDB-lite"/>
    </source>
</evidence>
<accession>A0A1G4JKI3</accession>
<dbReference type="EMBL" id="LT598458">
    <property type="protein sequence ID" value="SCU90999.1"/>
    <property type="molecule type" value="Genomic_DNA"/>
</dbReference>
<comment type="similarity">
    <text evidence="1">Belongs to the NSRP1 family.</text>
</comment>